<name>A0A401ILV0_APHSA</name>
<protein>
    <submittedName>
        <fullName evidence="1">Addiction module protein</fullName>
    </submittedName>
</protein>
<evidence type="ECO:0000313" key="1">
    <source>
        <dbReference type="EMBL" id="GBF82217.1"/>
    </source>
</evidence>
<dbReference type="InterPro" id="IPR009241">
    <property type="entry name" value="HigB-like"/>
</dbReference>
<dbReference type="RefSeq" id="WP_368665982.1">
    <property type="nucleotide sequence ID" value="NZ_BDQK01000016.1"/>
</dbReference>
<dbReference type="PIRSF" id="PIRSF028744">
    <property type="entry name" value="Addict_mod_HI1419"/>
    <property type="match status" value="1"/>
</dbReference>
<dbReference type="Pfam" id="PF05973">
    <property type="entry name" value="Gp49"/>
    <property type="match status" value="1"/>
</dbReference>
<dbReference type="PANTHER" id="PTHR41791">
    <property type="entry name" value="SSL7039 PROTEIN"/>
    <property type="match status" value="1"/>
</dbReference>
<organism evidence="1 2">
    <name type="scientific">Aphanothece sacrum FPU1</name>
    <dbReference type="NCBI Taxonomy" id="1920663"/>
    <lineage>
        <taxon>Bacteria</taxon>
        <taxon>Bacillati</taxon>
        <taxon>Cyanobacteriota</taxon>
        <taxon>Cyanophyceae</taxon>
        <taxon>Oscillatoriophycideae</taxon>
        <taxon>Chroococcales</taxon>
        <taxon>Aphanothecaceae</taxon>
        <taxon>Aphanothece</taxon>
    </lineage>
</organism>
<comment type="caution">
    <text evidence="1">The sequence shown here is derived from an EMBL/GenBank/DDBJ whole genome shotgun (WGS) entry which is preliminary data.</text>
</comment>
<dbReference type="AlphaFoldDB" id="A0A401ILV0"/>
<dbReference type="EMBL" id="BDQK01000016">
    <property type="protein sequence ID" value="GBF82217.1"/>
    <property type="molecule type" value="Genomic_DNA"/>
</dbReference>
<dbReference type="Proteomes" id="UP000287247">
    <property type="component" value="Unassembled WGS sequence"/>
</dbReference>
<keyword evidence="2" id="KW-1185">Reference proteome</keyword>
<proteinExistence type="predicted"/>
<dbReference type="InterPro" id="IPR014056">
    <property type="entry name" value="TypeIITA-like_toxin_pred"/>
</dbReference>
<accession>A0A401ILV0</accession>
<reference evidence="2" key="1">
    <citation type="submission" date="2017-05" db="EMBL/GenBank/DDBJ databases">
        <title>Physiological properties and genetic analysis related to exopolysaccharide production of fresh-water unicellular cyanobacterium Aphanothece sacrum, Suizenji Nori, that has been cultured as a food source in Japan.</title>
        <authorList>
            <person name="Kanesaki Y."/>
            <person name="Yoshikawa S."/>
            <person name="Ohki K."/>
        </authorList>
    </citation>
    <scope>NUCLEOTIDE SEQUENCE [LARGE SCALE GENOMIC DNA]</scope>
    <source>
        <strain evidence="2">FPU1</strain>
    </source>
</reference>
<dbReference type="NCBIfam" id="TIGR02683">
    <property type="entry name" value="upstrm_HI1419"/>
    <property type="match status" value="1"/>
</dbReference>
<dbReference type="PANTHER" id="PTHR41791:SF1">
    <property type="entry name" value="SSL7039 PROTEIN"/>
    <property type="match status" value="1"/>
</dbReference>
<evidence type="ECO:0000313" key="2">
    <source>
        <dbReference type="Proteomes" id="UP000287247"/>
    </source>
</evidence>
<gene>
    <name evidence="1" type="ORF">AsFPU1_3645</name>
</gene>
<sequence>MMDNPDITIITTETFEKWLSSIADIRSRRKIILRIQRLKVGNFGDYKSVGKEILELRIHHGPGYRVYFSKKGNVLVILLSGGDKDSQKTDIKKAQQIWQEIKDEIEKL</sequence>